<dbReference type="EMBL" id="OA895370">
    <property type="protein sequence ID" value="CAD7285311.1"/>
    <property type="molecule type" value="Genomic_DNA"/>
</dbReference>
<organism evidence="2">
    <name type="scientific">Notodromas monacha</name>
    <dbReference type="NCBI Taxonomy" id="399045"/>
    <lineage>
        <taxon>Eukaryota</taxon>
        <taxon>Metazoa</taxon>
        <taxon>Ecdysozoa</taxon>
        <taxon>Arthropoda</taxon>
        <taxon>Crustacea</taxon>
        <taxon>Oligostraca</taxon>
        <taxon>Ostracoda</taxon>
        <taxon>Podocopa</taxon>
        <taxon>Podocopida</taxon>
        <taxon>Cypridocopina</taxon>
        <taxon>Cypridoidea</taxon>
        <taxon>Cyprididae</taxon>
        <taxon>Notodromas</taxon>
    </lineage>
</organism>
<dbReference type="AlphaFoldDB" id="A0A7R9C367"/>
<keyword evidence="3" id="KW-1185">Reference proteome</keyword>
<proteinExistence type="predicted"/>
<feature type="non-terminal residue" evidence="2">
    <location>
        <position position="149"/>
    </location>
</feature>
<name>A0A7R9C367_9CRUS</name>
<dbReference type="Gene3D" id="1.20.1230.10">
    <property type="entry name" value="Phospholipase C beta, distal C-terminal domain"/>
    <property type="match status" value="1"/>
</dbReference>
<dbReference type="OrthoDB" id="269822at2759"/>
<accession>A0A7R9C367</accession>
<dbReference type="Proteomes" id="UP000678499">
    <property type="component" value="Unassembled WGS sequence"/>
</dbReference>
<reference evidence="2" key="1">
    <citation type="submission" date="2020-11" db="EMBL/GenBank/DDBJ databases">
        <authorList>
            <person name="Tran Van P."/>
        </authorList>
    </citation>
    <scope>NUCLEOTIDE SEQUENCE</scope>
</reference>
<protein>
    <submittedName>
        <fullName evidence="2">Uncharacterized protein</fullName>
    </submittedName>
</protein>
<evidence type="ECO:0000313" key="2">
    <source>
        <dbReference type="EMBL" id="CAD7285311.1"/>
    </source>
</evidence>
<dbReference type="InterPro" id="IPR042531">
    <property type="entry name" value="PLC-beta_C_sf"/>
</dbReference>
<dbReference type="SUPFAM" id="SSF69989">
    <property type="entry name" value="C-terminal domain of PLC-beta"/>
    <property type="match status" value="1"/>
</dbReference>
<feature type="region of interest" description="Disordered" evidence="1">
    <location>
        <begin position="70"/>
        <end position="108"/>
    </location>
</feature>
<sequence length="149" mass="17726">MDDRQVNGILGEQVQTWTAMSNQQIREEWKLRKVHFKQQEEVLTKLIEIAHENEMRMLDEKHEKEIKEMKARHVKKSLETSREIANDKSIKNKAEKDRRVKETTANNTKKFFEERKMASIVHGKEKEKLSVAHKKQMEEILTEVRNVSS</sequence>
<gene>
    <name evidence="2" type="ORF">NMOB1V02_LOCUS12913</name>
</gene>
<evidence type="ECO:0000256" key="1">
    <source>
        <dbReference type="SAM" id="MobiDB-lite"/>
    </source>
</evidence>
<evidence type="ECO:0000313" key="3">
    <source>
        <dbReference type="Proteomes" id="UP000678499"/>
    </source>
</evidence>
<dbReference type="EMBL" id="CAJPEX010013333">
    <property type="protein sequence ID" value="CAG0925463.1"/>
    <property type="molecule type" value="Genomic_DNA"/>
</dbReference>
<feature type="compositionally biased region" description="Basic and acidic residues" evidence="1">
    <location>
        <begin position="70"/>
        <end position="102"/>
    </location>
</feature>